<organism evidence="1 2">
    <name type="scientific">Prorocentrum cordatum</name>
    <dbReference type="NCBI Taxonomy" id="2364126"/>
    <lineage>
        <taxon>Eukaryota</taxon>
        <taxon>Sar</taxon>
        <taxon>Alveolata</taxon>
        <taxon>Dinophyceae</taxon>
        <taxon>Prorocentrales</taxon>
        <taxon>Prorocentraceae</taxon>
        <taxon>Prorocentrum</taxon>
    </lineage>
</organism>
<comment type="caution">
    <text evidence="1">The sequence shown here is derived from an EMBL/GenBank/DDBJ whole genome shotgun (WGS) entry which is preliminary data.</text>
</comment>
<proteinExistence type="predicted"/>
<reference evidence="1" key="1">
    <citation type="submission" date="2023-10" db="EMBL/GenBank/DDBJ databases">
        <authorList>
            <person name="Chen Y."/>
            <person name="Shah S."/>
            <person name="Dougan E. K."/>
            <person name="Thang M."/>
            <person name="Chan C."/>
        </authorList>
    </citation>
    <scope>NUCLEOTIDE SEQUENCE [LARGE SCALE GENOMIC DNA]</scope>
</reference>
<accession>A0ABN9PCY6</accession>
<keyword evidence="2" id="KW-1185">Reference proteome</keyword>
<name>A0ABN9PCY6_9DINO</name>
<dbReference type="EMBL" id="CAUYUJ010000472">
    <property type="protein sequence ID" value="CAK0790720.1"/>
    <property type="molecule type" value="Genomic_DNA"/>
</dbReference>
<gene>
    <name evidence="1" type="ORF">PCOR1329_LOCUS1932</name>
</gene>
<feature type="non-terminal residue" evidence="1">
    <location>
        <position position="121"/>
    </location>
</feature>
<dbReference type="Proteomes" id="UP001189429">
    <property type="component" value="Unassembled WGS sequence"/>
</dbReference>
<evidence type="ECO:0000313" key="1">
    <source>
        <dbReference type="EMBL" id="CAK0790720.1"/>
    </source>
</evidence>
<sequence>VTDIPGFENSVMSNAVIFRQTADSPVSHTTLTIYSDLQSNLTQSLLTGAEQLRQEHAVDTYKWLVSQARRSKKGMASAEADLNFNAIIKSAEAGLAIQPEKILVAPLHEVESNINVIIEEG</sequence>
<feature type="non-terminal residue" evidence="1">
    <location>
        <position position="1"/>
    </location>
</feature>
<protein>
    <submittedName>
        <fullName evidence="1">Uncharacterized protein</fullName>
    </submittedName>
</protein>
<evidence type="ECO:0000313" key="2">
    <source>
        <dbReference type="Proteomes" id="UP001189429"/>
    </source>
</evidence>